<gene>
    <name evidence="1" type="ORF">E1832_01320</name>
</gene>
<evidence type="ECO:0000313" key="2">
    <source>
        <dbReference type="Proteomes" id="UP000295301"/>
    </source>
</evidence>
<name>A0A4R5VGM8_9RHOB</name>
<keyword evidence="2" id="KW-1185">Reference proteome</keyword>
<organism evidence="1 2">
    <name type="scientific">Antarcticimicrobium luteum</name>
    <dbReference type="NCBI Taxonomy" id="2547397"/>
    <lineage>
        <taxon>Bacteria</taxon>
        <taxon>Pseudomonadati</taxon>
        <taxon>Pseudomonadota</taxon>
        <taxon>Alphaproteobacteria</taxon>
        <taxon>Rhodobacterales</taxon>
        <taxon>Paracoccaceae</taxon>
        <taxon>Antarcticimicrobium</taxon>
    </lineage>
</organism>
<comment type="caution">
    <text evidence="1">The sequence shown here is derived from an EMBL/GenBank/DDBJ whole genome shotgun (WGS) entry which is preliminary data.</text>
</comment>
<protein>
    <submittedName>
        <fullName evidence="1">SPOR domain-containing protein</fullName>
    </submittedName>
</protein>
<evidence type="ECO:0000313" key="1">
    <source>
        <dbReference type="EMBL" id="TDK52626.1"/>
    </source>
</evidence>
<sequence length="98" mass="9935">MSTLSAQAQSLRNATAPAEFPPASFAGKQYVDSRGCIFIRAGIDGNVTWVPRVGRDRKQVCGYKPTAVAGATAGPAAPRGPAPVEITVPAAAQPAAGT</sequence>
<dbReference type="Proteomes" id="UP000295301">
    <property type="component" value="Unassembled WGS sequence"/>
</dbReference>
<dbReference type="AlphaFoldDB" id="A0A4R5VGM8"/>
<accession>A0A4R5VGM8</accession>
<dbReference type="EMBL" id="SMUV01000035">
    <property type="protein sequence ID" value="TDK52626.1"/>
    <property type="molecule type" value="Genomic_DNA"/>
</dbReference>
<feature type="non-terminal residue" evidence="1">
    <location>
        <position position="98"/>
    </location>
</feature>
<reference evidence="1 2" key="1">
    <citation type="submission" date="2019-03" db="EMBL/GenBank/DDBJ databases">
        <title>Ruegeria lutea sp. nov., a novel strain, isolated from marine sediment, the Masan Bay, South Korea.</title>
        <authorList>
            <person name="Kim J."/>
            <person name="Kim D.-Y."/>
            <person name="Lee S.-S."/>
        </authorList>
    </citation>
    <scope>NUCLEOTIDE SEQUENCE [LARGE SCALE GENOMIC DNA]</scope>
    <source>
        <strain evidence="1 2">318-1</strain>
    </source>
</reference>
<proteinExistence type="predicted"/>